<name>A0AA40DRP6_9PEZI</name>
<evidence type="ECO:0000313" key="3">
    <source>
        <dbReference type="Proteomes" id="UP001172102"/>
    </source>
</evidence>
<evidence type="ECO:0000256" key="1">
    <source>
        <dbReference type="SAM" id="MobiDB-lite"/>
    </source>
</evidence>
<gene>
    <name evidence="2" type="ORF">B0H67DRAFT_554884</name>
</gene>
<evidence type="ECO:0000313" key="2">
    <source>
        <dbReference type="EMBL" id="KAK0710812.1"/>
    </source>
</evidence>
<proteinExistence type="predicted"/>
<dbReference type="AlphaFoldDB" id="A0AA40DRP6"/>
<feature type="region of interest" description="Disordered" evidence="1">
    <location>
        <begin position="1"/>
        <end position="39"/>
    </location>
</feature>
<keyword evidence="3" id="KW-1185">Reference proteome</keyword>
<protein>
    <recommendedName>
        <fullName evidence="4">Fucose-specific lectin</fullName>
    </recommendedName>
</protein>
<feature type="compositionally biased region" description="Polar residues" evidence="1">
    <location>
        <begin position="7"/>
        <end position="28"/>
    </location>
</feature>
<dbReference type="EMBL" id="JAUKUA010000005">
    <property type="protein sequence ID" value="KAK0710812.1"/>
    <property type="molecule type" value="Genomic_DNA"/>
</dbReference>
<accession>A0AA40DRP6</accession>
<evidence type="ECO:0008006" key="4">
    <source>
        <dbReference type="Google" id="ProtNLM"/>
    </source>
</evidence>
<dbReference type="Proteomes" id="UP001172102">
    <property type="component" value="Unassembled WGS sequence"/>
</dbReference>
<reference evidence="2" key="1">
    <citation type="submission" date="2023-06" db="EMBL/GenBank/DDBJ databases">
        <title>Genome-scale phylogeny and comparative genomics of the fungal order Sordariales.</title>
        <authorList>
            <consortium name="Lawrence Berkeley National Laboratory"/>
            <person name="Hensen N."/>
            <person name="Bonometti L."/>
            <person name="Westerberg I."/>
            <person name="Brannstrom I.O."/>
            <person name="Guillou S."/>
            <person name="Cros-Aarteil S."/>
            <person name="Calhoun S."/>
            <person name="Haridas S."/>
            <person name="Kuo A."/>
            <person name="Mondo S."/>
            <person name="Pangilinan J."/>
            <person name="Riley R."/>
            <person name="Labutti K."/>
            <person name="Andreopoulos B."/>
            <person name="Lipzen A."/>
            <person name="Chen C."/>
            <person name="Yanf M."/>
            <person name="Daum C."/>
            <person name="Ng V."/>
            <person name="Clum A."/>
            <person name="Steindorff A."/>
            <person name="Ohm R."/>
            <person name="Martin F."/>
            <person name="Silar P."/>
            <person name="Natvig D."/>
            <person name="Lalanne C."/>
            <person name="Gautier V."/>
            <person name="Ament-Velasquez S.L."/>
            <person name="Kruys A."/>
            <person name="Hutchinson M.I."/>
            <person name="Powell A.J."/>
            <person name="Barry K."/>
            <person name="Miller A.N."/>
            <person name="Grigoriev I.V."/>
            <person name="Debuchy R."/>
            <person name="Gladieux P."/>
            <person name="Thoren M.H."/>
            <person name="Johannesson H."/>
        </authorList>
    </citation>
    <scope>NUCLEOTIDE SEQUENCE</scope>
    <source>
        <strain evidence="2">SMH4607-1</strain>
    </source>
</reference>
<dbReference type="SUPFAM" id="SSF89372">
    <property type="entry name" value="Fucose-specific lectin"/>
    <property type="match status" value="1"/>
</dbReference>
<sequence>MERRKANTTSSTKHTVQKDSTSTLSTMMTPEELVNSGDAKERSPLAVTYVDGVTHLCYVDNDDQVRFLTNRDGQWGSSSLVDNAYPHPSSQLTVVTDPEQSLNHLFFYPKDGKSRNQFNACLSSSQLIHRPKIPS</sequence>
<organism evidence="2 3">
    <name type="scientific">Lasiosphaeris hirsuta</name>
    <dbReference type="NCBI Taxonomy" id="260670"/>
    <lineage>
        <taxon>Eukaryota</taxon>
        <taxon>Fungi</taxon>
        <taxon>Dikarya</taxon>
        <taxon>Ascomycota</taxon>
        <taxon>Pezizomycotina</taxon>
        <taxon>Sordariomycetes</taxon>
        <taxon>Sordariomycetidae</taxon>
        <taxon>Sordariales</taxon>
        <taxon>Lasiosphaeriaceae</taxon>
        <taxon>Lasiosphaeris</taxon>
    </lineage>
</organism>
<comment type="caution">
    <text evidence="2">The sequence shown here is derived from an EMBL/GenBank/DDBJ whole genome shotgun (WGS) entry which is preliminary data.</text>
</comment>
<dbReference type="Gene3D" id="2.120.10.70">
    <property type="entry name" value="Fucose-specific lectin"/>
    <property type="match status" value="1"/>
</dbReference>